<keyword evidence="5" id="KW-1133">Transmembrane helix</keyword>
<feature type="transmembrane region" description="Helical" evidence="5">
    <location>
        <begin position="31"/>
        <end position="58"/>
    </location>
</feature>
<dbReference type="PANTHER" id="PTHR22888:SF9">
    <property type="entry name" value="CYTOCHROME C OXIDASE SUBUNIT 2"/>
    <property type="match status" value="1"/>
</dbReference>
<evidence type="ECO:0000313" key="7">
    <source>
        <dbReference type="EMBL" id="RRH72820.1"/>
    </source>
</evidence>
<dbReference type="OrthoDB" id="9781261at2"/>
<dbReference type="InterPro" id="IPR008972">
    <property type="entry name" value="Cupredoxin"/>
</dbReference>
<comment type="catalytic activity">
    <reaction evidence="4">
        <text>4 Fe(II)-[cytochrome c] + O2 + 8 H(+)(in) = 4 Fe(III)-[cytochrome c] + 2 H2O + 4 H(+)(out)</text>
        <dbReference type="Rhea" id="RHEA:11436"/>
        <dbReference type="Rhea" id="RHEA-COMP:10350"/>
        <dbReference type="Rhea" id="RHEA-COMP:14399"/>
        <dbReference type="ChEBI" id="CHEBI:15377"/>
        <dbReference type="ChEBI" id="CHEBI:15378"/>
        <dbReference type="ChEBI" id="CHEBI:15379"/>
        <dbReference type="ChEBI" id="CHEBI:29033"/>
        <dbReference type="ChEBI" id="CHEBI:29034"/>
        <dbReference type="EC" id="7.1.1.9"/>
    </reaction>
</comment>
<dbReference type="Pfam" id="PF00116">
    <property type="entry name" value="COX2"/>
    <property type="match status" value="1"/>
</dbReference>
<evidence type="ECO:0000256" key="5">
    <source>
        <dbReference type="SAM" id="Phobius"/>
    </source>
</evidence>
<dbReference type="GO" id="GO:0004129">
    <property type="term" value="F:cytochrome-c oxidase activity"/>
    <property type="evidence" value="ECO:0007669"/>
    <property type="project" value="UniProtKB-EC"/>
</dbReference>
<proteinExistence type="inferred from homology"/>
<dbReference type="SUPFAM" id="SSF49503">
    <property type="entry name" value="Cupredoxins"/>
    <property type="match status" value="1"/>
</dbReference>
<comment type="similarity">
    <text evidence="2">Belongs to the cytochrome c oxidase subunit 2 family.</text>
</comment>
<keyword evidence="3 5" id="KW-0472">Membrane</keyword>
<gene>
    <name evidence="7" type="ORF">EG244_13925</name>
</gene>
<dbReference type="GO" id="GO:0016020">
    <property type="term" value="C:membrane"/>
    <property type="evidence" value="ECO:0007669"/>
    <property type="project" value="UniProtKB-SubCell"/>
</dbReference>
<organism evidence="7 8">
    <name type="scientific">Falsigemmobacter faecalis</name>
    <dbReference type="NCBI Taxonomy" id="2488730"/>
    <lineage>
        <taxon>Bacteria</taxon>
        <taxon>Pseudomonadati</taxon>
        <taxon>Pseudomonadota</taxon>
        <taxon>Alphaproteobacteria</taxon>
        <taxon>Rhodobacterales</taxon>
        <taxon>Paracoccaceae</taxon>
        <taxon>Falsigemmobacter</taxon>
    </lineage>
</organism>
<sequence length="227" mass="24413">MRMVPLCAVALLAGCRGPLSTLEPNGPAAAVIALLWWAMLIGAGLITLLVLALVWRGFARRADDGPGEGFWIRGMGLGFTLSILVLVVGAGIRTGERIQPHPDPGVLRVEAIARQWEWRFRQPGPGGALIETLGRLHIPAGRPVDVVIRSEDVIHAFWVPQLAGKMDAVPGRDNLLRIQADRPGVYQGRSAEFSGTGFAGMLFEVLAWEGDTPPPFTDKDAEGARAE</sequence>
<dbReference type="PROSITE" id="PS51257">
    <property type="entry name" value="PROKAR_LIPOPROTEIN"/>
    <property type="match status" value="1"/>
</dbReference>
<dbReference type="InterPro" id="IPR045187">
    <property type="entry name" value="CcO_II"/>
</dbReference>
<feature type="transmembrane region" description="Helical" evidence="5">
    <location>
        <begin position="70"/>
        <end position="92"/>
    </location>
</feature>
<name>A0A3P3DEW8_9RHOB</name>
<dbReference type="InterPro" id="IPR002429">
    <property type="entry name" value="CcO_II-like_C"/>
</dbReference>
<dbReference type="EMBL" id="RRAZ01000021">
    <property type="protein sequence ID" value="RRH72820.1"/>
    <property type="molecule type" value="Genomic_DNA"/>
</dbReference>
<protein>
    <submittedName>
        <fullName evidence="7">Cytochrome c oxidase subunit II</fullName>
    </submittedName>
</protein>
<reference evidence="7 8" key="1">
    <citation type="submission" date="2018-11" db="EMBL/GenBank/DDBJ databases">
        <title>Gemmobacter sp. nov., YIM 102744-1 draft genome.</title>
        <authorList>
            <person name="Li G."/>
            <person name="Jiang Y."/>
        </authorList>
    </citation>
    <scope>NUCLEOTIDE SEQUENCE [LARGE SCALE GENOMIC DNA]</scope>
    <source>
        <strain evidence="7 8">YIM 102744-1</strain>
    </source>
</reference>
<dbReference type="GO" id="GO:0005507">
    <property type="term" value="F:copper ion binding"/>
    <property type="evidence" value="ECO:0007669"/>
    <property type="project" value="InterPro"/>
</dbReference>
<dbReference type="Proteomes" id="UP000282125">
    <property type="component" value="Unassembled WGS sequence"/>
</dbReference>
<feature type="domain" description="Cytochrome oxidase subunit II copper A binding" evidence="6">
    <location>
        <begin position="104"/>
        <end position="222"/>
    </location>
</feature>
<keyword evidence="8" id="KW-1185">Reference proteome</keyword>
<evidence type="ECO:0000313" key="8">
    <source>
        <dbReference type="Proteomes" id="UP000282125"/>
    </source>
</evidence>
<evidence type="ECO:0000256" key="3">
    <source>
        <dbReference type="ARBA" id="ARBA00023136"/>
    </source>
</evidence>
<evidence type="ECO:0000256" key="4">
    <source>
        <dbReference type="ARBA" id="ARBA00047816"/>
    </source>
</evidence>
<dbReference type="AlphaFoldDB" id="A0A3P3DEW8"/>
<keyword evidence="5" id="KW-0812">Transmembrane</keyword>
<dbReference type="Gene3D" id="2.60.40.420">
    <property type="entry name" value="Cupredoxins - blue copper proteins"/>
    <property type="match status" value="1"/>
</dbReference>
<accession>A0A3P3DEW8</accession>
<evidence type="ECO:0000259" key="6">
    <source>
        <dbReference type="PROSITE" id="PS50857"/>
    </source>
</evidence>
<comment type="subcellular location">
    <subcellularLocation>
        <location evidence="1">Membrane</location>
    </subcellularLocation>
</comment>
<dbReference type="PROSITE" id="PS50857">
    <property type="entry name" value="COX2_CUA"/>
    <property type="match status" value="1"/>
</dbReference>
<comment type="caution">
    <text evidence="7">The sequence shown here is derived from an EMBL/GenBank/DDBJ whole genome shotgun (WGS) entry which is preliminary data.</text>
</comment>
<dbReference type="PANTHER" id="PTHR22888">
    <property type="entry name" value="CYTOCHROME C OXIDASE, SUBUNIT II"/>
    <property type="match status" value="1"/>
</dbReference>
<evidence type="ECO:0000256" key="2">
    <source>
        <dbReference type="ARBA" id="ARBA00007866"/>
    </source>
</evidence>
<dbReference type="GO" id="GO:0042773">
    <property type="term" value="P:ATP synthesis coupled electron transport"/>
    <property type="evidence" value="ECO:0007669"/>
    <property type="project" value="TreeGrafter"/>
</dbReference>
<evidence type="ECO:0000256" key="1">
    <source>
        <dbReference type="ARBA" id="ARBA00004370"/>
    </source>
</evidence>